<dbReference type="GO" id="GO:0020037">
    <property type="term" value="F:heme binding"/>
    <property type="evidence" value="ECO:0007669"/>
    <property type="project" value="InterPro"/>
</dbReference>
<dbReference type="InterPro" id="IPR012292">
    <property type="entry name" value="Globin/Proto"/>
</dbReference>
<dbReference type="STRING" id="1431546.CAQU_09550"/>
<evidence type="ECO:0000256" key="3">
    <source>
        <dbReference type="ARBA" id="ARBA00022723"/>
    </source>
</evidence>
<evidence type="ECO:0000256" key="5">
    <source>
        <dbReference type="ARBA" id="ARBA00034496"/>
    </source>
</evidence>
<keyword evidence="1" id="KW-0813">Transport</keyword>
<accession>A0A1L7CHM4</accession>
<reference evidence="6 7" key="1">
    <citation type="submission" date="2014-08" db="EMBL/GenBank/DDBJ databases">
        <title>Complete genome sequence of Corynebacterium aquilae S-613T(T) (=DSM 44791(T)), isolated from the choana of a healthy golden eagle.</title>
        <authorList>
            <person name="Ruckert C."/>
            <person name="Albersmeier A."/>
            <person name="Winkler A."/>
            <person name="Kalinowski J."/>
        </authorList>
    </citation>
    <scope>NUCLEOTIDE SEQUENCE [LARGE SCALE GENOMIC DNA]</scope>
    <source>
        <strain evidence="6 7">S-613</strain>
    </source>
</reference>
<dbReference type="InterPro" id="IPR009050">
    <property type="entry name" value="Globin-like_sf"/>
</dbReference>
<dbReference type="Proteomes" id="UP000185478">
    <property type="component" value="Chromosome"/>
</dbReference>
<dbReference type="AlphaFoldDB" id="A0A1L7CHM4"/>
<organism evidence="6 7">
    <name type="scientific">Corynebacterium aquilae DSM 44791</name>
    <dbReference type="NCBI Taxonomy" id="1431546"/>
    <lineage>
        <taxon>Bacteria</taxon>
        <taxon>Bacillati</taxon>
        <taxon>Actinomycetota</taxon>
        <taxon>Actinomycetes</taxon>
        <taxon>Mycobacteriales</taxon>
        <taxon>Corynebacteriaceae</taxon>
        <taxon>Corynebacterium</taxon>
    </lineage>
</organism>
<dbReference type="EMBL" id="CP009245">
    <property type="protein sequence ID" value="APT85273.1"/>
    <property type="molecule type" value="Genomic_DNA"/>
</dbReference>
<sequence length="134" mass="15872">MQSFYDSVGGEGTFRQLVHGFYTRVREDDLIGPMYPHDDWEGAEDRLRWFLAQYWGGPQTFNENRGHPRLRMRHNHFVIGEKEKDRWLEMMKASLDEIPADQLDDAHRAAVWDHMERVANMLINHSEAFPHPHA</sequence>
<dbReference type="Pfam" id="PF01152">
    <property type="entry name" value="Bac_globin"/>
    <property type="match status" value="1"/>
</dbReference>
<dbReference type="CDD" id="cd14771">
    <property type="entry name" value="TrHb2_Mt-trHbO-like_O"/>
    <property type="match status" value="1"/>
</dbReference>
<keyword evidence="7" id="KW-1185">Reference proteome</keyword>
<evidence type="ECO:0000256" key="2">
    <source>
        <dbReference type="ARBA" id="ARBA00022617"/>
    </source>
</evidence>
<keyword evidence="4" id="KW-0408">Iron</keyword>
<dbReference type="SUPFAM" id="SSF46458">
    <property type="entry name" value="Globin-like"/>
    <property type="match status" value="1"/>
</dbReference>
<dbReference type="PANTHER" id="PTHR47366:SF1">
    <property type="entry name" value="TWO-ON-TWO HEMOGLOBIN-3"/>
    <property type="match status" value="1"/>
</dbReference>
<protein>
    <recommendedName>
        <fullName evidence="8">Hemin receptor</fullName>
    </recommendedName>
</protein>
<proteinExistence type="inferred from homology"/>
<dbReference type="PANTHER" id="PTHR47366">
    <property type="entry name" value="TWO-ON-TWO HEMOGLOBIN-3"/>
    <property type="match status" value="1"/>
</dbReference>
<dbReference type="KEGG" id="caqu:CAQU_09550"/>
<comment type="similarity">
    <text evidence="5">Belongs to the truncated hemoglobin family. Group II subfamily.</text>
</comment>
<dbReference type="InterPro" id="IPR001486">
    <property type="entry name" value="Hemoglobin_trunc"/>
</dbReference>
<evidence type="ECO:0000256" key="1">
    <source>
        <dbReference type="ARBA" id="ARBA00022448"/>
    </source>
</evidence>
<gene>
    <name evidence="6" type="ORF">CAQU_09550</name>
</gene>
<dbReference type="GO" id="GO:0019825">
    <property type="term" value="F:oxygen binding"/>
    <property type="evidence" value="ECO:0007669"/>
    <property type="project" value="InterPro"/>
</dbReference>
<dbReference type="GO" id="GO:0005344">
    <property type="term" value="F:oxygen carrier activity"/>
    <property type="evidence" value="ECO:0007669"/>
    <property type="project" value="InterPro"/>
</dbReference>
<keyword evidence="2" id="KW-0349">Heme</keyword>
<dbReference type="InterPro" id="IPR044203">
    <property type="entry name" value="GlbO/GLB3-like"/>
</dbReference>
<evidence type="ECO:0000256" key="4">
    <source>
        <dbReference type="ARBA" id="ARBA00023004"/>
    </source>
</evidence>
<dbReference type="GO" id="GO:0046872">
    <property type="term" value="F:metal ion binding"/>
    <property type="evidence" value="ECO:0007669"/>
    <property type="project" value="UniProtKB-KW"/>
</dbReference>
<name>A0A1L7CHM4_9CORY</name>
<evidence type="ECO:0008006" key="8">
    <source>
        <dbReference type="Google" id="ProtNLM"/>
    </source>
</evidence>
<dbReference type="Gene3D" id="1.10.490.10">
    <property type="entry name" value="Globins"/>
    <property type="match status" value="1"/>
</dbReference>
<evidence type="ECO:0000313" key="7">
    <source>
        <dbReference type="Proteomes" id="UP000185478"/>
    </source>
</evidence>
<keyword evidence="3" id="KW-0479">Metal-binding</keyword>
<evidence type="ECO:0000313" key="6">
    <source>
        <dbReference type="EMBL" id="APT85273.1"/>
    </source>
</evidence>
<dbReference type="OrthoDB" id="9790913at2"/>